<sequence length="405" mass="46904">MPRPRGAKDKEKRKSRRNQPSFRAEANALADFLGVRPPSGANIPKPPPVQVVNEVSPVSRANVPSNAEEDASRAEEDDDSVQPITGIEAKGTIDPQGIEADFDDGRPAGAGSGYMKLFLDKLQDRINKELKQGGVTEFLEKVVKKHLTHNNYWIRNALFRERRHRNNIDVARRRYLNVPEFGHYDTWLIDLLQKLIEQNTGRLLFPNWQNVTDFQDTEESFVTVPLHSQGLQNKLDETVAAMKAADVSWTPKLTADMKFLCEAWGVKLPFLPVNGKDEFRVFSRIMFRADFARFDSEQMAHLWMEYVNGYTVYPKLPSQLREYHKAWERNKRIKRAEERMKTDSEMLKSFLESKVSIEIEERRSLTVSENEYQQNLYSQEIGRITLPEARLPTQFPVVLPYYFRL</sequence>
<keyword evidence="3" id="KW-1185">Reference proteome</keyword>
<dbReference type="AlphaFoldDB" id="A0A9K3PZC5"/>
<feature type="region of interest" description="Disordered" evidence="1">
    <location>
        <begin position="1"/>
        <end position="81"/>
    </location>
</feature>
<evidence type="ECO:0000313" key="2">
    <source>
        <dbReference type="EMBL" id="KAG7364660.1"/>
    </source>
</evidence>
<gene>
    <name evidence="2" type="ORF">IV203_037862</name>
</gene>
<dbReference type="Proteomes" id="UP000693970">
    <property type="component" value="Unassembled WGS sequence"/>
</dbReference>
<name>A0A9K3PZC5_9STRA</name>
<evidence type="ECO:0000256" key="1">
    <source>
        <dbReference type="SAM" id="MobiDB-lite"/>
    </source>
</evidence>
<feature type="compositionally biased region" description="Basic and acidic residues" evidence="1">
    <location>
        <begin position="1"/>
        <end position="12"/>
    </location>
</feature>
<organism evidence="2 3">
    <name type="scientific">Nitzschia inconspicua</name>
    <dbReference type="NCBI Taxonomy" id="303405"/>
    <lineage>
        <taxon>Eukaryota</taxon>
        <taxon>Sar</taxon>
        <taxon>Stramenopiles</taxon>
        <taxon>Ochrophyta</taxon>
        <taxon>Bacillariophyta</taxon>
        <taxon>Bacillariophyceae</taxon>
        <taxon>Bacillariophycidae</taxon>
        <taxon>Bacillariales</taxon>
        <taxon>Bacillariaceae</taxon>
        <taxon>Nitzschia</taxon>
    </lineage>
</organism>
<protein>
    <submittedName>
        <fullName evidence="2">Uncharacterized protein</fullName>
    </submittedName>
</protein>
<proteinExistence type="predicted"/>
<comment type="caution">
    <text evidence="2">The sequence shown here is derived from an EMBL/GenBank/DDBJ whole genome shotgun (WGS) entry which is preliminary data.</text>
</comment>
<accession>A0A9K3PZC5</accession>
<evidence type="ECO:0000313" key="3">
    <source>
        <dbReference type="Proteomes" id="UP000693970"/>
    </source>
</evidence>
<dbReference type="EMBL" id="JAGRRH010000009">
    <property type="protein sequence ID" value="KAG7364660.1"/>
    <property type="molecule type" value="Genomic_DNA"/>
</dbReference>
<reference evidence="2" key="2">
    <citation type="submission" date="2021-04" db="EMBL/GenBank/DDBJ databases">
        <authorList>
            <person name="Podell S."/>
        </authorList>
    </citation>
    <scope>NUCLEOTIDE SEQUENCE</scope>
    <source>
        <strain evidence="2">Hildebrandi</strain>
    </source>
</reference>
<dbReference type="OrthoDB" id="2267587at2759"/>
<reference evidence="2" key="1">
    <citation type="journal article" date="2021" name="Sci. Rep.">
        <title>Diploid genomic architecture of Nitzschia inconspicua, an elite biomass production diatom.</title>
        <authorList>
            <person name="Oliver A."/>
            <person name="Podell S."/>
            <person name="Pinowska A."/>
            <person name="Traller J.C."/>
            <person name="Smith S.R."/>
            <person name="McClure R."/>
            <person name="Beliaev A."/>
            <person name="Bohutskyi P."/>
            <person name="Hill E.A."/>
            <person name="Rabines A."/>
            <person name="Zheng H."/>
            <person name="Allen L.Z."/>
            <person name="Kuo A."/>
            <person name="Grigoriev I.V."/>
            <person name="Allen A.E."/>
            <person name="Hazlebeck D."/>
            <person name="Allen E.E."/>
        </authorList>
    </citation>
    <scope>NUCLEOTIDE SEQUENCE</scope>
    <source>
        <strain evidence="2">Hildebrandi</strain>
    </source>
</reference>